<dbReference type="InterPro" id="IPR051781">
    <property type="entry name" value="Metallo-dep_Hydrolase"/>
</dbReference>
<proteinExistence type="predicted"/>
<dbReference type="InterPro" id="IPR008979">
    <property type="entry name" value="Galactose-bd-like_sf"/>
</dbReference>
<name>A0A921NV60_9GAMM</name>
<dbReference type="Proteomes" id="UP000717981">
    <property type="component" value="Unassembled WGS sequence"/>
</dbReference>
<dbReference type="Gene3D" id="2.30.40.10">
    <property type="entry name" value="Urease, subunit C, domain 1"/>
    <property type="match status" value="1"/>
</dbReference>
<evidence type="ECO:0000259" key="1">
    <source>
        <dbReference type="Pfam" id="PF01979"/>
    </source>
</evidence>
<dbReference type="InterPro" id="IPR006680">
    <property type="entry name" value="Amidohydro-rel"/>
</dbReference>
<dbReference type="AlphaFoldDB" id="A0A921NV60"/>
<dbReference type="SUPFAM" id="SSF49785">
    <property type="entry name" value="Galactose-binding domain-like"/>
    <property type="match status" value="1"/>
</dbReference>
<dbReference type="InterPro" id="IPR032466">
    <property type="entry name" value="Metal_Hydrolase"/>
</dbReference>
<evidence type="ECO:0000313" key="2">
    <source>
        <dbReference type="EMBL" id="KAF1688825.1"/>
    </source>
</evidence>
<dbReference type="Pfam" id="PF01979">
    <property type="entry name" value="Amidohydro_1"/>
    <property type="match status" value="1"/>
</dbReference>
<dbReference type="SUPFAM" id="SSF51556">
    <property type="entry name" value="Metallo-dependent hydrolases"/>
    <property type="match status" value="1"/>
</dbReference>
<dbReference type="OrthoDB" id="9782972at2"/>
<sequence>MLLRDGRIAAIDARLRAPRGARVVEAEGLALLPGLFDVHTHWTPNARPAALPAVANAYLDAGVTTVAAYPQPPEAYAPRRAWLAQVAAPTVFLGARVSTPLGHGADWGDQSTTRWVNSPAAARAAVRELAAYRPDFIKAFTDGWRYNNYPDNTSMDEATLAALVEEAHAHGIRVFTHTVTLARAKQAARAGVDLIAHSILDREVDEELVALMREHGTAYAPTLAVYEPVRIGDPPPADPDNRVLRQRRANFAVALANAGRLHAAGIPVVLGTDAGMTGTPHGRATQHELELLVRAGLTPLQALHAGTAAAARVLGLEDRGTIAVGKRADLVLVEGEPWRDVAAMRNVRRVFVAGEEVTGPDARRPAANAHDSLPPVRLPALLDDFERADGRTALDTLRITDNDGGNDRTWQSSLRIARGDGHGHVLSTHARFSHAERPYAAVLLPLTRGSLAPADLGAWSGITFQARGEAGTAWVEVRGQEGRRWMHAIALQPQWREYRIAWKDFQGMRPWRGEGEPPAWRGDDAVQIAFSVAGAPGSTAWFELDEVRLLEAEAAQP</sequence>
<dbReference type="Gene3D" id="3.40.50.10910">
    <property type="entry name" value="Amidohydrolase"/>
    <property type="match status" value="1"/>
</dbReference>
<protein>
    <submittedName>
        <fullName evidence="2">Amidohydrolase</fullName>
    </submittedName>
</protein>
<reference evidence="2" key="1">
    <citation type="submission" date="2017-10" db="EMBL/GenBank/DDBJ databases">
        <title>Whole genome sequencing of members of genus Pseudoxanthomonas.</title>
        <authorList>
            <person name="Kumar S."/>
            <person name="Bansal K."/>
            <person name="Kaur A."/>
            <person name="Patil P."/>
            <person name="Sharma S."/>
            <person name="Patil P.B."/>
        </authorList>
    </citation>
    <scope>NUCLEOTIDE SEQUENCE</scope>
    <source>
        <strain evidence="2">DSM 22914</strain>
    </source>
</reference>
<dbReference type="Gene3D" id="1.20.58.520">
    <property type="entry name" value="Amidohydrolase"/>
    <property type="match status" value="1"/>
</dbReference>
<dbReference type="Gene3D" id="3.30.110.90">
    <property type="entry name" value="Amidohydrolase"/>
    <property type="match status" value="1"/>
</dbReference>
<dbReference type="InterPro" id="IPR011059">
    <property type="entry name" value="Metal-dep_hydrolase_composite"/>
</dbReference>
<organism evidence="2 3">
    <name type="scientific">Pseudoxanthomonas taiwanensis</name>
    <dbReference type="NCBI Taxonomy" id="176598"/>
    <lineage>
        <taxon>Bacteria</taxon>
        <taxon>Pseudomonadati</taxon>
        <taxon>Pseudomonadota</taxon>
        <taxon>Gammaproteobacteria</taxon>
        <taxon>Lysobacterales</taxon>
        <taxon>Lysobacteraceae</taxon>
        <taxon>Pseudoxanthomonas</taxon>
    </lineage>
</organism>
<dbReference type="PANTHER" id="PTHR43135">
    <property type="entry name" value="ALPHA-D-RIBOSE 1-METHYLPHOSPHONATE 5-TRIPHOSPHATE DIPHOSPHATASE"/>
    <property type="match status" value="1"/>
</dbReference>
<feature type="domain" description="Amidohydrolase-related" evidence="1">
    <location>
        <begin position="31"/>
        <end position="357"/>
    </location>
</feature>
<evidence type="ECO:0000313" key="3">
    <source>
        <dbReference type="Proteomes" id="UP000717981"/>
    </source>
</evidence>
<accession>A0A921NV60</accession>
<comment type="caution">
    <text evidence="2">The sequence shown here is derived from an EMBL/GenBank/DDBJ whole genome shotgun (WGS) entry which is preliminary data.</text>
</comment>
<dbReference type="PANTHER" id="PTHR43135:SF3">
    <property type="entry name" value="ALPHA-D-RIBOSE 1-METHYLPHOSPHONATE 5-TRIPHOSPHATE DIPHOSPHATASE"/>
    <property type="match status" value="1"/>
</dbReference>
<gene>
    <name evidence="2" type="ORF">CR938_08300</name>
</gene>
<dbReference type="SUPFAM" id="SSF51338">
    <property type="entry name" value="Composite domain of metallo-dependent hydrolases"/>
    <property type="match status" value="1"/>
</dbReference>
<dbReference type="EMBL" id="PDWK01000035">
    <property type="protein sequence ID" value="KAF1688825.1"/>
    <property type="molecule type" value="Genomic_DNA"/>
</dbReference>
<dbReference type="GO" id="GO:0016810">
    <property type="term" value="F:hydrolase activity, acting on carbon-nitrogen (but not peptide) bonds"/>
    <property type="evidence" value="ECO:0007669"/>
    <property type="project" value="InterPro"/>
</dbReference>
<keyword evidence="3" id="KW-1185">Reference proteome</keyword>